<keyword evidence="4" id="KW-0804">Transcription</keyword>
<feature type="compositionally biased region" description="Low complexity" evidence="7">
    <location>
        <begin position="213"/>
        <end position="229"/>
    </location>
</feature>
<gene>
    <name evidence="10" type="ORF">ACFFR3_07950</name>
</gene>
<name>A0ABV5NGL2_9ACTN</name>
<evidence type="ECO:0000256" key="2">
    <source>
        <dbReference type="ARBA" id="ARBA00023015"/>
    </source>
</evidence>
<dbReference type="SMART" id="SM00382">
    <property type="entry name" value="AAA"/>
    <property type="match status" value="1"/>
</dbReference>
<feature type="compositionally biased region" description="Gly residues" evidence="7">
    <location>
        <begin position="186"/>
        <end position="212"/>
    </location>
</feature>
<feature type="region of interest" description="Disordered" evidence="7">
    <location>
        <begin position="172"/>
        <end position="234"/>
    </location>
</feature>
<dbReference type="CDD" id="cd00093">
    <property type="entry name" value="HTH_XRE"/>
    <property type="match status" value="1"/>
</dbReference>
<feature type="compositionally biased region" description="Basic and acidic residues" evidence="7">
    <location>
        <begin position="466"/>
        <end position="481"/>
    </location>
</feature>
<dbReference type="Pfam" id="PF03704">
    <property type="entry name" value="BTAD"/>
    <property type="match status" value="1"/>
</dbReference>
<feature type="region of interest" description="Disordered" evidence="7">
    <location>
        <begin position="432"/>
        <end position="481"/>
    </location>
</feature>
<evidence type="ECO:0000259" key="8">
    <source>
        <dbReference type="PROSITE" id="PS50943"/>
    </source>
</evidence>
<dbReference type="Pfam" id="PF13560">
    <property type="entry name" value="HTH_31"/>
    <property type="match status" value="1"/>
</dbReference>
<evidence type="ECO:0000256" key="4">
    <source>
        <dbReference type="ARBA" id="ARBA00023163"/>
    </source>
</evidence>
<evidence type="ECO:0000256" key="7">
    <source>
        <dbReference type="SAM" id="MobiDB-lite"/>
    </source>
</evidence>
<dbReference type="SUPFAM" id="SSF47413">
    <property type="entry name" value="lambda repressor-like DNA-binding domains"/>
    <property type="match status" value="1"/>
</dbReference>
<evidence type="ECO:0000256" key="1">
    <source>
        <dbReference type="ARBA" id="ARBA00005820"/>
    </source>
</evidence>
<evidence type="ECO:0000256" key="6">
    <source>
        <dbReference type="PROSITE-ProRule" id="PRU01091"/>
    </source>
</evidence>
<dbReference type="Gene3D" id="1.25.40.10">
    <property type="entry name" value="Tetratricopeptide repeat domain"/>
    <property type="match status" value="3"/>
</dbReference>
<dbReference type="InterPro" id="IPR036388">
    <property type="entry name" value="WH-like_DNA-bd_sf"/>
</dbReference>
<dbReference type="RefSeq" id="WP_379482848.1">
    <property type="nucleotide sequence ID" value="NZ_JBHMCF010000008.1"/>
</dbReference>
<dbReference type="InterPro" id="IPR019734">
    <property type="entry name" value="TPR_rpt"/>
</dbReference>
<dbReference type="SUPFAM" id="SSF48452">
    <property type="entry name" value="TPR-like"/>
    <property type="match status" value="3"/>
</dbReference>
<dbReference type="PROSITE" id="PS51755">
    <property type="entry name" value="OMPR_PHOB"/>
    <property type="match status" value="1"/>
</dbReference>
<feature type="domain" description="OmpR/PhoB-type" evidence="9">
    <location>
        <begin position="84"/>
        <end position="190"/>
    </location>
</feature>
<evidence type="ECO:0000259" key="9">
    <source>
        <dbReference type="PROSITE" id="PS51755"/>
    </source>
</evidence>
<dbReference type="Gene3D" id="1.10.10.10">
    <property type="entry name" value="Winged helix-like DNA-binding domain superfamily/Winged helix DNA-binding domain"/>
    <property type="match status" value="1"/>
</dbReference>
<dbReference type="PRINTS" id="PR00364">
    <property type="entry name" value="DISEASERSIST"/>
</dbReference>
<dbReference type="InterPro" id="IPR011990">
    <property type="entry name" value="TPR-like_helical_dom_sf"/>
</dbReference>
<dbReference type="SMART" id="SM00028">
    <property type="entry name" value="TPR"/>
    <property type="match status" value="5"/>
</dbReference>
<dbReference type="SMART" id="SM01043">
    <property type="entry name" value="BTAD"/>
    <property type="match status" value="1"/>
</dbReference>
<dbReference type="EMBL" id="JBHMCF010000008">
    <property type="protein sequence ID" value="MFB9469436.1"/>
    <property type="molecule type" value="Genomic_DNA"/>
</dbReference>
<dbReference type="InterPro" id="IPR016032">
    <property type="entry name" value="Sig_transdc_resp-reg_C-effctor"/>
</dbReference>
<dbReference type="SMART" id="SM00862">
    <property type="entry name" value="Trans_reg_C"/>
    <property type="match status" value="1"/>
</dbReference>
<dbReference type="Gene3D" id="1.10.260.40">
    <property type="entry name" value="lambda repressor-like DNA-binding domains"/>
    <property type="match status" value="1"/>
</dbReference>
<sequence length="1202" mass="126348">MRSPVTQESFGDLLRALRRRAGLTQRQLAALAGVSAGAIRDLEQGRTRTPKQDSVRAIAAALTLDDADAARLRAAARSRPAQHAEAPGGGPLRIRVLGPVEVWHGETRVPLGSGLQRALLARLALGAGAPAGQDELIELLWPDGAASRAVGLLHTHIARLRRLLEKAAGPSPGMGIGADSEAGSGAVSGEGTGEGIGGGSGSGSAGGTGSGSESGSESRRGSGPAAVAGPPGGVLPGGRGGYRLAVTADQLDLLRFRDLIARAAYDGPEEALARLGKAVALWRGELDVPQLASSPLQAAVTAEYAAAVRRFAALARDLGVPERALEPVGRLARRHELDEPLHAELILTLAASGRQAQALAAYESIRAALADQLGIDPGERLREAHLAVLRRQERQAAGWTAIQQAPAPPPDFVGRTSELAAIEAALTIRHQEAQDAAGQDEETPEEAGRRQEAPDETGGRGQSLDAADRRQETPDAAGLREEVGVPPRMVLIDGIAGVGKTALALAAAHRLRARYPDGQLYADLRGSDLRGSAAAPEPMRVLGRFLRALGVPGRRIGTDESEAAALFRSELADRRMLVLLDNAHDAGQVLPLLPGAGGSDLIVTSRRRMAGLAGARTVHLEPLDARESVTLIAATAGAHRVQADPGAARALAEACAHLPLALRIAGARLATRQAWTIGDLTRRLRDDNRRLAELSTGESSVLAGFQLGYADLSGAARRAFRLCSLHPADDFGAGATGALLGLPAAEADRVLEELLEANMLLQYAADRYRFHDLLGLYARRLLAEDPEGEAARARLHAWYIDTVTAAMEWVYPQLVRLGTHARRQEVFAGEDEALAWLDGELPALVAIVRRTAVSEDPAAAWRITDQLRGYFLIRRHVEGWLPAAQAGMEAAGRAGDDAARTAMLISRGQALWSAGRDEEALADCLAGERLAADTDQPRAAAYLAHQIGWLRLEQGRLAEAETWLRRALARTEEEPRGHVRAVALNGLGVLRLSQGELREAAGLFGAALAINEETGRLTSALVNRGNLASALRGLGAEERAAGLLGEVLAAYRRAANLRGELSTLDELSLLHLQRGDAATGLEVARRAYDMAIAVRDRKATAQTAATVAEAYLALGEAGTAAAWFERGVELARGGYPYGQARALAGLAAARLRAGDVAGARDAAGQAAGTAAACRFRLLEGRARAVLAEAGPDRLITNVGKRA</sequence>
<dbReference type="Proteomes" id="UP001589568">
    <property type="component" value="Unassembled WGS sequence"/>
</dbReference>
<dbReference type="InterPro" id="IPR003593">
    <property type="entry name" value="AAA+_ATPase"/>
</dbReference>
<keyword evidence="3 6" id="KW-0238">DNA-binding</keyword>
<evidence type="ECO:0000256" key="3">
    <source>
        <dbReference type="ARBA" id="ARBA00023125"/>
    </source>
</evidence>
<dbReference type="InterPro" id="IPR001387">
    <property type="entry name" value="Cro/C1-type_HTH"/>
</dbReference>
<dbReference type="PANTHER" id="PTHR35807:SF1">
    <property type="entry name" value="TRANSCRIPTIONAL REGULATOR REDD"/>
    <property type="match status" value="1"/>
</dbReference>
<dbReference type="SUPFAM" id="SSF46894">
    <property type="entry name" value="C-terminal effector domain of the bipartite response regulators"/>
    <property type="match status" value="1"/>
</dbReference>
<comment type="caution">
    <text evidence="10">The sequence shown here is derived from an EMBL/GenBank/DDBJ whole genome shotgun (WGS) entry which is preliminary data.</text>
</comment>
<keyword evidence="5" id="KW-0802">TPR repeat</keyword>
<dbReference type="InterPro" id="IPR005158">
    <property type="entry name" value="BTAD"/>
</dbReference>
<dbReference type="InterPro" id="IPR010982">
    <property type="entry name" value="Lambda_DNA-bd_dom_sf"/>
</dbReference>
<dbReference type="InterPro" id="IPR001867">
    <property type="entry name" value="OmpR/PhoB-type_DNA-bd"/>
</dbReference>
<evidence type="ECO:0000256" key="5">
    <source>
        <dbReference type="PROSITE-ProRule" id="PRU00339"/>
    </source>
</evidence>
<evidence type="ECO:0000313" key="10">
    <source>
        <dbReference type="EMBL" id="MFB9469436.1"/>
    </source>
</evidence>
<feature type="repeat" description="TPR" evidence="5">
    <location>
        <begin position="981"/>
        <end position="1014"/>
    </location>
</feature>
<keyword evidence="2" id="KW-0805">Transcription regulation</keyword>
<keyword evidence="11" id="KW-1185">Reference proteome</keyword>
<proteinExistence type="inferred from homology"/>
<evidence type="ECO:0000313" key="11">
    <source>
        <dbReference type="Proteomes" id="UP001589568"/>
    </source>
</evidence>
<dbReference type="InterPro" id="IPR027417">
    <property type="entry name" value="P-loop_NTPase"/>
</dbReference>
<dbReference type="Gene3D" id="3.40.50.300">
    <property type="entry name" value="P-loop containing nucleotide triphosphate hydrolases"/>
    <property type="match status" value="1"/>
</dbReference>
<dbReference type="Pfam" id="PF13424">
    <property type="entry name" value="TPR_12"/>
    <property type="match status" value="1"/>
</dbReference>
<protein>
    <submittedName>
        <fullName evidence="10">BTAD domain-containing putative transcriptional regulator</fullName>
    </submittedName>
</protein>
<comment type="similarity">
    <text evidence="1">Belongs to the AfsR/DnrI/RedD regulatory family.</text>
</comment>
<dbReference type="InterPro" id="IPR051677">
    <property type="entry name" value="AfsR-DnrI-RedD_regulator"/>
</dbReference>
<dbReference type="PROSITE" id="PS50943">
    <property type="entry name" value="HTH_CROC1"/>
    <property type="match status" value="1"/>
</dbReference>
<feature type="DNA-binding region" description="OmpR/PhoB-type" evidence="6">
    <location>
        <begin position="84"/>
        <end position="190"/>
    </location>
</feature>
<organism evidence="10 11">
    <name type="scientific">Nonomuraea salmonea</name>
    <dbReference type="NCBI Taxonomy" id="46181"/>
    <lineage>
        <taxon>Bacteria</taxon>
        <taxon>Bacillati</taxon>
        <taxon>Actinomycetota</taxon>
        <taxon>Actinomycetes</taxon>
        <taxon>Streptosporangiales</taxon>
        <taxon>Streptosporangiaceae</taxon>
        <taxon>Nonomuraea</taxon>
    </lineage>
</organism>
<reference evidence="10 11" key="1">
    <citation type="submission" date="2024-09" db="EMBL/GenBank/DDBJ databases">
        <authorList>
            <person name="Sun Q."/>
            <person name="Mori K."/>
        </authorList>
    </citation>
    <scope>NUCLEOTIDE SEQUENCE [LARGE SCALE GENOMIC DNA]</scope>
    <source>
        <strain evidence="10 11">JCM 3324</strain>
    </source>
</reference>
<dbReference type="SUPFAM" id="SSF52540">
    <property type="entry name" value="P-loop containing nucleoside triphosphate hydrolases"/>
    <property type="match status" value="1"/>
</dbReference>
<dbReference type="PANTHER" id="PTHR35807">
    <property type="entry name" value="TRANSCRIPTIONAL REGULATOR REDD-RELATED"/>
    <property type="match status" value="1"/>
</dbReference>
<dbReference type="SMART" id="SM00530">
    <property type="entry name" value="HTH_XRE"/>
    <property type="match status" value="1"/>
</dbReference>
<feature type="domain" description="HTH cro/C1-type" evidence="8">
    <location>
        <begin position="14"/>
        <end position="69"/>
    </location>
</feature>
<dbReference type="PROSITE" id="PS50005">
    <property type="entry name" value="TPR"/>
    <property type="match status" value="1"/>
</dbReference>
<accession>A0ABV5NGL2</accession>